<proteinExistence type="predicted"/>
<gene>
    <name evidence="1" type="ORF">MRB53_014312</name>
</gene>
<reference evidence="1 2" key="1">
    <citation type="journal article" date="2022" name="Hortic Res">
        <title>A haplotype resolved chromosomal level avocado genome allows analysis of novel avocado genes.</title>
        <authorList>
            <person name="Nath O."/>
            <person name="Fletcher S.J."/>
            <person name="Hayward A."/>
            <person name="Shaw L.M."/>
            <person name="Masouleh A.K."/>
            <person name="Furtado A."/>
            <person name="Henry R.J."/>
            <person name="Mitter N."/>
        </authorList>
    </citation>
    <scope>NUCLEOTIDE SEQUENCE [LARGE SCALE GENOMIC DNA]</scope>
    <source>
        <strain evidence="2">cv. Hass</strain>
    </source>
</reference>
<keyword evidence="2" id="KW-1185">Reference proteome</keyword>
<protein>
    <submittedName>
        <fullName evidence="1">Uncharacterized protein</fullName>
    </submittedName>
</protein>
<evidence type="ECO:0000313" key="1">
    <source>
        <dbReference type="EMBL" id="KAJ8618126.1"/>
    </source>
</evidence>
<dbReference type="Proteomes" id="UP001234297">
    <property type="component" value="Chromosome 4"/>
</dbReference>
<organism evidence="1 2">
    <name type="scientific">Persea americana</name>
    <name type="common">Avocado</name>
    <dbReference type="NCBI Taxonomy" id="3435"/>
    <lineage>
        <taxon>Eukaryota</taxon>
        <taxon>Viridiplantae</taxon>
        <taxon>Streptophyta</taxon>
        <taxon>Embryophyta</taxon>
        <taxon>Tracheophyta</taxon>
        <taxon>Spermatophyta</taxon>
        <taxon>Magnoliopsida</taxon>
        <taxon>Magnoliidae</taxon>
        <taxon>Laurales</taxon>
        <taxon>Lauraceae</taxon>
        <taxon>Persea</taxon>
    </lineage>
</organism>
<dbReference type="EMBL" id="CM056812">
    <property type="protein sequence ID" value="KAJ8618126.1"/>
    <property type="molecule type" value="Genomic_DNA"/>
</dbReference>
<comment type="caution">
    <text evidence="1">The sequence shown here is derived from an EMBL/GenBank/DDBJ whole genome shotgun (WGS) entry which is preliminary data.</text>
</comment>
<name>A0ACC2KAU0_PERAE</name>
<sequence>MRTTWVLVLGLVLVLGGEDFYVAVSGSANSQDAFVLHSLKDQWQQTPPSWDTSNDPCDSKWEGIVCNDYRVTELRLSSMGLSGQLIDEIGGLTELRILDLSFNRGLTGPVSPLIGNLQNLTTLILVGCHFTGNIPNEIGNLKKLSYLALNSNYFTGNMPPSLGMLSNVTWLDVADNQLSGPLPVSTSTTPGLDMLLNARHFHFNKNKLSGNIPAKLFSSEMKLIHLILDGNELTGSIPTTLGLVTTLLVLRLDRNHLSGEVPSNLNNFTNIIELNLANNQLTGPIPNLTSEMTNLNHVDLSNNSFDESEAPIWFSTIQSLTILVMEFGTLNGHVPQELFNLPDLREVRLKNNSFNSSPNIVDSINKQLLLVDLENNNITKIEITVGSRDTSSTLKLSGNPVCNSNLVAIEDYCQNRHHLGLPYSTSYVDCGTTTCPSGQMRGPQSCDCACPYEGTLHFNAPCFRDLSNSSLFQSLENKIRDVLGLTPGSVSLQVLGFTEDDYLQVHLKLFPSTGKYFNRSEIQKIGFDLSNQTFKAPPVFGPYYFVADPEPYPFPDRGGSAISTVEIIGIAVGCALLVVVVVVVVGVVAYAVRQKKRAERAIKQNKPFASWGSSTKDSGGAPQLKGARCFSYDELKSSTNNFSESNEIGSGGYGKVYKGILPGQQIVAIKRAQQGSMQGGLDAKVADFGLSKLVPESSKRYVSTQVKGTPGYIDPEYYLTQQLSEKSDVYSFGVVMLELVTAKPPLEKGKYIVQEVKIAMNPNNEHYGLSELMDPIIRYENNVISFRRFVNLALQCVEEQAKDRPMMSDVVKEIETMLQNEGVKTDTNSASSSATDYGTNNYAPHHPCIDIVPKEEKISDSFDYSGFPNQETLLAALPSLLDPLLELEPLIVGAVSSPYRKEGGTPGALFAKDVQTYLTQACLDVNSALHFFKKGRFFPPAHDHWIKGGSKCRPRLVLDSGGRSAAVEGYSAGAEKRRCCAGAGKGRRSSSGVGCRGEENSRCWLCRGSRQQGLLCAGVVAGWLGEGEAVQGWFQGRMKEVTSGKGKSVAAAGWLQQWLLRKEMKWPAEWRPGVKWPLAQGEKEWPLLQQVKWPLLQGIGPSS</sequence>
<evidence type="ECO:0000313" key="2">
    <source>
        <dbReference type="Proteomes" id="UP001234297"/>
    </source>
</evidence>
<accession>A0ACC2KAU0</accession>